<comment type="caution">
    <text evidence="2">The sequence shown here is derived from an EMBL/GenBank/DDBJ whole genome shotgun (WGS) entry which is preliminary data.</text>
</comment>
<keyword evidence="3" id="KW-1185">Reference proteome</keyword>
<dbReference type="AlphaFoldDB" id="A0AAV8XVA2"/>
<accession>A0AAV8XVA2</accession>
<dbReference type="Proteomes" id="UP001162162">
    <property type="component" value="Unassembled WGS sequence"/>
</dbReference>
<evidence type="ECO:0000313" key="2">
    <source>
        <dbReference type="EMBL" id="KAJ8943054.1"/>
    </source>
</evidence>
<name>A0AAV8XVA2_9CUCU</name>
<dbReference type="PANTHER" id="PTHR46599">
    <property type="entry name" value="PIGGYBAC TRANSPOSABLE ELEMENT-DERIVED PROTEIN 4"/>
    <property type="match status" value="1"/>
</dbReference>
<gene>
    <name evidence="2" type="ORF">NQ318_022598</name>
</gene>
<reference evidence="2" key="1">
    <citation type="journal article" date="2023" name="Insect Mol. Biol.">
        <title>Genome sequencing provides insights into the evolution of gene families encoding plant cell wall-degrading enzymes in longhorned beetles.</title>
        <authorList>
            <person name="Shin N.R."/>
            <person name="Okamura Y."/>
            <person name="Kirsch R."/>
            <person name="Pauchet Y."/>
        </authorList>
    </citation>
    <scope>NUCLEOTIDE SEQUENCE</scope>
    <source>
        <strain evidence="2">AMC_N1</strain>
    </source>
</reference>
<evidence type="ECO:0000259" key="1">
    <source>
        <dbReference type="Pfam" id="PF13843"/>
    </source>
</evidence>
<proteinExistence type="predicted"/>
<dbReference type="EMBL" id="JAPWTK010000304">
    <property type="protein sequence ID" value="KAJ8943054.1"/>
    <property type="molecule type" value="Genomic_DNA"/>
</dbReference>
<feature type="domain" description="PiggyBac transposable element-derived protein" evidence="1">
    <location>
        <begin position="66"/>
        <end position="138"/>
    </location>
</feature>
<dbReference type="PANTHER" id="PTHR46599:SF6">
    <property type="entry name" value="DUAL SPECIFICITY PHOSPHATASE 26"/>
    <property type="match status" value="1"/>
</dbReference>
<protein>
    <recommendedName>
        <fullName evidence="1">PiggyBac transposable element-derived protein domain-containing protein</fullName>
    </recommendedName>
</protein>
<organism evidence="2 3">
    <name type="scientific">Aromia moschata</name>
    <dbReference type="NCBI Taxonomy" id="1265417"/>
    <lineage>
        <taxon>Eukaryota</taxon>
        <taxon>Metazoa</taxon>
        <taxon>Ecdysozoa</taxon>
        <taxon>Arthropoda</taxon>
        <taxon>Hexapoda</taxon>
        <taxon>Insecta</taxon>
        <taxon>Pterygota</taxon>
        <taxon>Neoptera</taxon>
        <taxon>Endopterygota</taxon>
        <taxon>Coleoptera</taxon>
        <taxon>Polyphaga</taxon>
        <taxon>Cucujiformia</taxon>
        <taxon>Chrysomeloidea</taxon>
        <taxon>Cerambycidae</taxon>
        <taxon>Cerambycinae</taxon>
        <taxon>Callichromatini</taxon>
        <taxon>Aromia</taxon>
    </lineage>
</organism>
<dbReference type="Pfam" id="PF13843">
    <property type="entry name" value="DDE_Tnp_1_7"/>
    <property type="match status" value="1"/>
</dbReference>
<dbReference type="InterPro" id="IPR029526">
    <property type="entry name" value="PGBD"/>
</dbReference>
<evidence type="ECO:0000313" key="3">
    <source>
        <dbReference type="Proteomes" id="UP001162162"/>
    </source>
</evidence>
<sequence>MLIPFRGRCAFHMYIPNKPTKYDMLPIQDSLHGRYRPSFSQTEGEQSSRQFFGFTSTNTIVSYVPKKGKSVILVSSMHHSATIDNNNKKPEIIMMYNDTESGVDALIAKCALYSTSRRTNRWPMAIFHAILNIADVNSRVIYQFALNRKIIRRFEFLRELGIQLIEEHMRLRMSNNKVPLNIRNMAGDILGIPVPILDVPIEPIHKSKRKRCAI</sequence>